<keyword evidence="1" id="KW-0805">Transcription regulation</keyword>
<name>A0ABN1GQ79_9ACTN</name>
<dbReference type="Gene3D" id="1.20.120.530">
    <property type="entry name" value="GntR ligand-binding domain-like"/>
    <property type="match status" value="1"/>
</dbReference>
<dbReference type="SMART" id="SM00895">
    <property type="entry name" value="FCD"/>
    <property type="match status" value="1"/>
</dbReference>
<dbReference type="InterPro" id="IPR036388">
    <property type="entry name" value="WH-like_DNA-bd_sf"/>
</dbReference>
<dbReference type="CDD" id="cd07377">
    <property type="entry name" value="WHTH_GntR"/>
    <property type="match status" value="1"/>
</dbReference>
<evidence type="ECO:0000313" key="5">
    <source>
        <dbReference type="EMBL" id="GAA0616308.1"/>
    </source>
</evidence>
<keyword evidence="3" id="KW-0804">Transcription</keyword>
<dbReference type="InterPro" id="IPR011711">
    <property type="entry name" value="GntR_C"/>
</dbReference>
<reference evidence="5 6" key="1">
    <citation type="journal article" date="2019" name="Int. J. Syst. Evol. Microbiol.">
        <title>The Global Catalogue of Microorganisms (GCM) 10K type strain sequencing project: providing services to taxonomists for standard genome sequencing and annotation.</title>
        <authorList>
            <consortium name="The Broad Institute Genomics Platform"/>
            <consortium name="The Broad Institute Genome Sequencing Center for Infectious Disease"/>
            <person name="Wu L."/>
            <person name="Ma J."/>
        </authorList>
    </citation>
    <scope>NUCLEOTIDE SEQUENCE [LARGE SCALE GENOMIC DNA]</scope>
    <source>
        <strain evidence="5 6">JCM 10671</strain>
    </source>
</reference>
<protein>
    <submittedName>
        <fullName evidence="5">FCD domain-containing protein</fullName>
    </submittedName>
</protein>
<organism evidence="5 6">
    <name type="scientific">Sporichthya brevicatena</name>
    <dbReference type="NCBI Taxonomy" id="171442"/>
    <lineage>
        <taxon>Bacteria</taxon>
        <taxon>Bacillati</taxon>
        <taxon>Actinomycetota</taxon>
        <taxon>Actinomycetes</taxon>
        <taxon>Sporichthyales</taxon>
        <taxon>Sporichthyaceae</taxon>
        <taxon>Sporichthya</taxon>
    </lineage>
</organism>
<feature type="domain" description="HTH gntR-type" evidence="4">
    <location>
        <begin position="18"/>
        <end position="88"/>
    </location>
</feature>
<keyword evidence="6" id="KW-1185">Reference proteome</keyword>
<gene>
    <name evidence="5" type="ORF">GCM10009547_17890</name>
</gene>
<dbReference type="RefSeq" id="WP_344603781.1">
    <property type="nucleotide sequence ID" value="NZ_BAAAHE010000014.1"/>
</dbReference>
<evidence type="ECO:0000256" key="2">
    <source>
        <dbReference type="ARBA" id="ARBA00023125"/>
    </source>
</evidence>
<dbReference type="SUPFAM" id="SSF48008">
    <property type="entry name" value="GntR ligand-binding domain-like"/>
    <property type="match status" value="1"/>
</dbReference>
<dbReference type="SUPFAM" id="SSF46785">
    <property type="entry name" value="Winged helix' DNA-binding domain"/>
    <property type="match status" value="1"/>
</dbReference>
<dbReference type="InterPro" id="IPR000524">
    <property type="entry name" value="Tscrpt_reg_HTH_GntR"/>
</dbReference>
<evidence type="ECO:0000256" key="1">
    <source>
        <dbReference type="ARBA" id="ARBA00023015"/>
    </source>
</evidence>
<evidence type="ECO:0000256" key="3">
    <source>
        <dbReference type="ARBA" id="ARBA00023163"/>
    </source>
</evidence>
<dbReference type="InterPro" id="IPR008920">
    <property type="entry name" value="TF_FadR/GntR_C"/>
</dbReference>
<sequence length="255" mass="27326">MARKEPAAPDDDIPASATADARRLARDLRRQIVTGELPAGTRLAAEPELQEQFDVSRATLRSAFRVLEAEGLVRIHRGARGGAEVTHPTADAAARYFGLVLQSRGTRLEDFAHARTVLEPHAAALAAEHATEEDVARLRAALEAENAALASGDVEEFLAATVAFHGLVAEIGKSSTLWVIMDLIDGVLQRHAEGRIRSGRNTDPELRKDKTHAQLVAAIANGDVEAARDIWAKHAEALGTAMVKNSSGRDALLFG</sequence>
<proteinExistence type="predicted"/>
<dbReference type="SMART" id="SM00345">
    <property type="entry name" value="HTH_GNTR"/>
    <property type="match status" value="1"/>
</dbReference>
<dbReference type="PRINTS" id="PR00035">
    <property type="entry name" value="HTHGNTR"/>
</dbReference>
<evidence type="ECO:0000313" key="6">
    <source>
        <dbReference type="Proteomes" id="UP001500957"/>
    </source>
</evidence>
<comment type="caution">
    <text evidence="5">The sequence shown here is derived from an EMBL/GenBank/DDBJ whole genome shotgun (WGS) entry which is preliminary data.</text>
</comment>
<dbReference type="PROSITE" id="PS50949">
    <property type="entry name" value="HTH_GNTR"/>
    <property type="match status" value="1"/>
</dbReference>
<dbReference type="Gene3D" id="1.10.10.10">
    <property type="entry name" value="Winged helix-like DNA-binding domain superfamily/Winged helix DNA-binding domain"/>
    <property type="match status" value="1"/>
</dbReference>
<dbReference type="PANTHER" id="PTHR43537:SF5">
    <property type="entry name" value="UXU OPERON TRANSCRIPTIONAL REGULATOR"/>
    <property type="match status" value="1"/>
</dbReference>
<dbReference type="Pfam" id="PF07729">
    <property type="entry name" value="FCD"/>
    <property type="match status" value="1"/>
</dbReference>
<dbReference type="Pfam" id="PF00392">
    <property type="entry name" value="GntR"/>
    <property type="match status" value="1"/>
</dbReference>
<accession>A0ABN1GQ79</accession>
<dbReference type="InterPro" id="IPR036390">
    <property type="entry name" value="WH_DNA-bd_sf"/>
</dbReference>
<dbReference type="Proteomes" id="UP001500957">
    <property type="component" value="Unassembled WGS sequence"/>
</dbReference>
<dbReference type="PANTHER" id="PTHR43537">
    <property type="entry name" value="TRANSCRIPTIONAL REGULATOR, GNTR FAMILY"/>
    <property type="match status" value="1"/>
</dbReference>
<dbReference type="EMBL" id="BAAAHE010000014">
    <property type="protein sequence ID" value="GAA0616308.1"/>
    <property type="molecule type" value="Genomic_DNA"/>
</dbReference>
<evidence type="ECO:0000259" key="4">
    <source>
        <dbReference type="PROSITE" id="PS50949"/>
    </source>
</evidence>
<keyword evidence="2" id="KW-0238">DNA-binding</keyword>